<organism evidence="3 4">
    <name type="scientific">Desemzia incerta</name>
    <dbReference type="NCBI Taxonomy" id="82801"/>
    <lineage>
        <taxon>Bacteria</taxon>
        <taxon>Bacillati</taxon>
        <taxon>Bacillota</taxon>
        <taxon>Bacilli</taxon>
        <taxon>Lactobacillales</taxon>
        <taxon>Carnobacteriaceae</taxon>
        <taxon>Desemzia</taxon>
    </lineage>
</organism>
<evidence type="ECO:0000313" key="4">
    <source>
        <dbReference type="Proteomes" id="UP000199136"/>
    </source>
</evidence>
<dbReference type="InterPro" id="IPR036291">
    <property type="entry name" value="NAD(P)-bd_dom_sf"/>
</dbReference>
<dbReference type="InterPro" id="IPR020904">
    <property type="entry name" value="Sc_DH/Rdtase_CS"/>
</dbReference>
<dbReference type="PROSITE" id="PS00061">
    <property type="entry name" value="ADH_SHORT"/>
    <property type="match status" value="1"/>
</dbReference>
<dbReference type="Proteomes" id="UP000199136">
    <property type="component" value="Unassembled WGS sequence"/>
</dbReference>
<dbReference type="InterPro" id="IPR018247">
    <property type="entry name" value="EF_Hand_1_Ca_BS"/>
</dbReference>
<dbReference type="Gene3D" id="3.40.50.720">
    <property type="entry name" value="NAD(P)-binding Rossmann-like Domain"/>
    <property type="match status" value="1"/>
</dbReference>
<dbReference type="EMBL" id="FOXW01000001">
    <property type="protein sequence ID" value="SFP99116.1"/>
    <property type="molecule type" value="Genomic_DNA"/>
</dbReference>
<dbReference type="PROSITE" id="PS00018">
    <property type="entry name" value="EF_HAND_1"/>
    <property type="match status" value="1"/>
</dbReference>
<dbReference type="InterPro" id="IPR002347">
    <property type="entry name" value="SDR_fam"/>
</dbReference>
<dbReference type="GO" id="GO:0016616">
    <property type="term" value="F:oxidoreductase activity, acting on the CH-OH group of donors, NAD or NADP as acceptor"/>
    <property type="evidence" value="ECO:0007669"/>
    <property type="project" value="TreeGrafter"/>
</dbReference>
<dbReference type="SUPFAM" id="SSF51735">
    <property type="entry name" value="NAD(P)-binding Rossmann-fold domains"/>
    <property type="match status" value="1"/>
</dbReference>
<reference evidence="3 4" key="1">
    <citation type="submission" date="2016-10" db="EMBL/GenBank/DDBJ databases">
        <authorList>
            <person name="de Groot N.N."/>
        </authorList>
    </citation>
    <scope>NUCLEOTIDE SEQUENCE [LARGE SCALE GENOMIC DNA]</scope>
    <source>
        <strain evidence="3 4">DSM 20581</strain>
    </source>
</reference>
<gene>
    <name evidence="3" type="ORF">SAMN04488506_0206</name>
</gene>
<dbReference type="PANTHER" id="PTHR42760">
    <property type="entry name" value="SHORT-CHAIN DEHYDROGENASES/REDUCTASES FAMILY MEMBER"/>
    <property type="match status" value="1"/>
</dbReference>
<dbReference type="PRINTS" id="PR00081">
    <property type="entry name" value="GDHRDH"/>
</dbReference>
<dbReference type="RefSeq" id="WP_092479291.1">
    <property type="nucleotide sequence ID" value="NZ_FOXW01000001.1"/>
</dbReference>
<dbReference type="Pfam" id="PF13561">
    <property type="entry name" value="adh_short_C2"/>
    <property type="match status" value="1"/>
</dbReference>
<dbReference type="OrthoDB" id="9803333at2"/>
<comment type="similarity">
    <text evidence="1">Belongs to the short-chain dehydrogenases/reductases (SDR) family.</text>
</comment>
<dbReference type="AlphaFoldDB" id="A0A1I5UWP7"/>
<dbReference type="STRING" id="82801.SAMN04488506_0206"/>
<evidence type="ECO:0000313" key="3">
    <source>
        <dbReference type="EMBL" id="SFP99116.1"/>
    </source>
</evidence>
<protein>
    <submittedName>
        <fullName evidence="3">NAD(P)-dependent dehydrogenase, short-chain alcohol dehydrogenase family</fullName>
    </submittedName>
</protein>
<keyword evidence="2" id="KW-0560">Oxidoreductase</keyword>
<sequence length="254" mass="28300">MKKIVLTGGANGIGRAIVESLTDKVELYVIDCDQQAGEALEKKLSSSHIHFFYGDLASETVLEEFARFVKERTNQIDGFIHNAAINNGGLVSGATYGDFMEVLKVNVGTAYYLTQQFEEHLSDVASIILMSSTRNRQSMENNESYSSSKGALLSLALAMANSLRSKARVNVISPGWIETNDFQFEKQEMELSTNDHSQHLVGRVGYPADIFHMVEFLLDESKSGFITGQEFVVDGGMSKQMIYHEEHGWEYTTD</sequence>
<evidence type="ECO:0000256" key="1">
    <source>
        <dbReference type="ARBA" id="ARBA00006484"/>
    </source>
</evidence>
<dbReference type="PANTHER" id="PTHR42760:SF133">
    <property type="entry name" value="3-OXOACYL-[ACYL-CARRIER-PROTEIN] REDUCTASE"/>
    <property type="match status" value="1"/>
</dbReference>
<name>A0A1I5UWP7_9LACT</name>
<evidence type="ECO:0000256" key="2">
    <source>
        <dbReference type="ARBA" id="ARBA00023002"/>
    </source>
</evidence>
<proteinExistence type="inferred from homology"/>
<keyword evidence="4" id="KW-1185">Reference proteome</keyword>
<accession>A0A1I5UWP7</accession>